<sequence>MAWVAGDMPPTVARPSWRMRLAKLAAKPSFQRWSARFPLTRTHVRKEGEALFDLVQGFVASQVLRALIELRLLHRAMDGPLDPRALSGPLEIRADRLAQLLQAGAALGLLRRNRDRFEITTRGAALLGVPGLEGMIRHHDVLYRDLADPVALLRGQVDTEMVGFWPYVFGGAAGDPDTARLYSGLMSDTQGLVAEDTLDAVSLSDVTHLMDVGGGHGTFAKAVAARYPRLALTVLDLPVVVDGAPDLPGITFRSGSFRDAALPADSGADAISLIRVLYDHDDDTVRDLLRKARAALPAGGRIIISEPMSGGAEPDRACDVYFAFYTMAMRTGTVRSAARISELLDAAGFAATRRHASRRPFVTQLVEARRA</sequence>
<keyword evidence="7" id="KW-1185">Reference proteome</keyword>
<organism evidence="6 7">
    <name type="scientific">Roseivivax lentus</name>
    <dbReference type="NCBI Taxonomy" id="633194"/>
    <lineage>
        <taxon>Bacteria</taxon>
        <taxon>Pseudomonadati</taxon>
        <taxon>Pseudomonadota</taxon>
        <taxon>Alphaproteobacteria</taxon>
        <taxon>Rhodobacterales</taxon>
        <taxon>Roseobacteraceae</taxon>
        <taxon>Roseivivax</taxon>
    </lineage>
</organism>
<dbReference type="CDD" id="cd02440">
    <property type="entry name" value="AdoMet_MTases"/>
    <property type="match status" value="1"/>
</dbReference>
<dbReference type="InterPro" id="IPR001077">
    <property type="entry name" value="COMT_C"/>
</dbReference>
<dbReference type="OrthoDB" id="7418600at2"/>
<dbReference type="PANTHER" id="PTHR43712:SF2">
    <property type="entry name" value="O-METHYLTRANSFERASE CICE"/>
    <property type="match status" value="1"/>
</dbReference>
<dbReference type="Proteomes" id="UP000186684">
    <property type="component" value="Unassembled WGS sequence"/>
</dbReference>
<feature type="domain" description="O-methyltransferase C-terminal" evidence="4">
    <location>
        <begin position="143"/>
        <end position="350"/>
    </location>
</feature>
<reference evidence="7" key="1">
    <citation type="submission" date="2017-01" db="EMBL/GenBank/DDBJ databases">
        <authorList>
            <person name="Varghese N."/>
            <person name="Submissions S."/>
        </authorList>
    </citation>
    <scope>NUCLEOTIDE SEQUENCE [LARGE SCALE GENOMIC DNA]</scope>
    <source>
        <strain evidence="7">DSM 29430</strain>
    </source>
</reference>
<evidence type="ECO:0000256" key="2">
    <source>
        <dbReference type="ARBA" id="ARBA00022679"/>
    </source>
</evidence>
<dbReference type="GO" id="GO:0046983">
    <property type="term" value="F:protein dimerization activity"/>
    <property type="evidence" value="ECO:0007669"/>
    <property type="project" value="InterPro"/>
</dbReference>
<proteinExistence type="predicted"/>
<dbReference type="EMBL" id="FTOQ01000001">
    <property type="protein sequence ID" value="SIS50761.1"/>
    <property type="molecule type" value="Genomic_DNA"/>
</dbReference>
<dbReference type="InterPro" id="IPR036390">
    <property type="entry name" value="WH_DNA-bd_sf"/>
</dbReference>
<protein>
    <submittedName>
        <fullName evidence="6">Demethylspheroidene O-methyltransferase</fullName>
    </submittedName>
</protein>
<dbReference type="AlphaFoldDB" id="A0A1N7JNC8"/>
<keyword evidence="3" id="KW-0949">S-adenosyl-L-methionine</keyword>
<dbReference type="STRING" id="633194.SAMN05421759_101104"/>
<accession>A0A1N7JNC8</accession>
<dbReference type="InterPro" id="IPR012967">
    <property type="entry name" value="COMT_dimerisation"/>
</dbReference>
<name>A0A1N7JNC8_9RHOB</name>
<evidence type="ECO:0000313" key="6">
    <source>
        <dbReference type="EMBL" id="SIS50761.1"/>
    </source>
</evidence>
<feature type="domain" description="O-methyltransferase dimerisation" evidence="5">
    <location>
        <begin position="53"/>
        <end position="123"/>
    </location>
</feature>
<dbReference type="GO" id="GO:0032259">
    <property type="term" value="P:methylation"/>
    <property type="evidence" value="ECO:0007669"/>
    <property type="project" value="UniProtKB-KW"/>
</dbReference>
<evidence type="ECO:0000259" key="4">
    <source>
        <dbReference type="Pfam" id="PF00891"/>
    </source>
</evidence>
<dbReference type="InterPro" id="IPR029063">
    <property type="entry name" value="SAM-dependent_MTases_sf"/>
</dbReference>
<dbReference type="GO" id="GO:0008171">
    <property type="term" value="F:O-methyltransferase activity"/>
    <property type="evidence" value="ECO:0007669"/>
    <property type="project" value="InterPro"/>
</dbReference>
<evidence type="ECO:0000256" key="1">
    <source>
        <dbReference type="ARBA" id="ARBA00022603"/>
    </source>
</evidence>
<dbReference type="InterPro" id="IPR036388">
    <property type="entry name" value="WH-like_DNA-bd_sf"/>
</dbReference>
<dbReference type="Pfam" id="PF08100">
    <property type="entry name" value="Dimerisation"/>
    <property type="match status" value="1"/>
</dbReference>
<dbReference type="SUPFAM" id="SSF53335">
    <property type="entry name" value="S-adenosyl-L-methionine-dependent methyltransferases"/>
    <property type="match status" value="1"/>
</dbReference>
<dbReference type="RefSeq" id="WP_076443930.1">
    <property type="nucleotide sequence ID" value="NZ_FTOQ01000001.1"/>
</dbReference>
<gene>
    <name evidence="6" type="ORF">SAMN05421759_101104</name>
</gene>
<dbReference type="InterPro" id="IPR016461">
    <property type="entry name" value="COMT-like"/>
</dbReference>
<keyword evidence="2 6" id="KW-0808">Transferase</keyword>
<dbReference type="Gene3D" id="1.10.10.10">
    <property type="entry name" value="Winged helix-like DNA-binding domain superfamily/Winged helix DNA-binding domain"/>
    <property type="match status" value="1"/>
</dbReference>
<dbReference type="Gene3D" id="3.40.50.150">
    <property type="entry name" value="Vaccinia Virus protein VP39"/>
    <property type="match status" value="1"/>
</dbReference>
<dbReference type="PANTHER" id="PTHR43712">
    <property type="entry name" value="PUTATIVE (AFU_ORTHOLOGUE AFUA_4G14580)-RELATED"/>
    <property type="match status" value="1"/>
</dbReference>
<dbReference type="Pfam" id="PF00891">
    <property type="entry name" value="Methyltransf_2"/>
    <property type="match status" value="1"/>
</dbReference>
<dbReference type="SUPFAM" id="SSF46785">
    <property type="entry name" value="Winged helix' DNA-binding domain"/>
    <property type="match status" value="1"/>
</dbReference>
<evidence type="ECO:0000313" key="7">
    <source>
        <dbReference type="Proteomes" id="UP000186684"/>
    </source>
</evidence>
<dbReference type="PROSITE" id="PS51683">
    <property type="entry name" value="SAM_OMT_II"/>
    <property type="match status" value="1"/>
</dbReference>
<evidence type="ECO:0000256" key="3">
    <source>
        <dbReference type="ARBA" id="ARBA00022691"/>
    </source>
</evidence>
<evidence type="ECO:0000259" key="5">
    <source>
        <dbReference type="Pfam" id="PF08100"/>
    </source>
</evidence>
<keyword evidence="1 6" id="KW-0489">Methyltransferase</keyword>